<proteinExistence type="inferred from homology"/>
<accession>A0A5C5UVL1</accession>
<dbReference type="PANTHER" id="PTHR30203">
    <property type="entry name" value="OUTER MEMBRANE CATION EFFLUX PROTEIN"/>
    <property type="match status" value="1"/>
</dbReference>
<keyword evidence="5" id="KW-1185">Reference proteome</keyword>
<dbReference type="SUPFAM" id="SSF56954">
    <property type="entry name" value="Outer membrane efflux proteins (OEP)"/>
    <property type="match status" value="1"/>
</dbReference>
<sequence precursor="true">MTWIQIFSTQRMAAVALMASALLSTGCLVGPDHCDPGAPFLPHWSRPLPEGVTDEPNDSVAWWTKFNDPVLSEMMVRTAQSNLTLGQAYERIAQARARRAIARGGLFPDYYMDSSYSRVKSSSNGSPIGLTFSTPAFNYWSANLVDASWEIDVFGGVRRNLQAANADIDVSIEDHNAVLVSLQGEVGANYVQARTLQHRILIAQRNVQLQRQSLQIAETKLDAGTVSKLDVYQARSNLYSTESTIPTLRQNLDLSYNRLAVLQGMPPQDLTNELMGARQLFKIPDHIAVGLPIDLIRQRPDIRSAERQLAAQSARIGVATSDLFPKFTLTGTFGVNATNINAWFTTDSIAYSFGPTARWNVLSFGRVWGDIEYQRARWRELVYAYQQTVLDASEEVENALIEYRFTQVRAEELYKAVEAAQGASEISEVQYEGGIIPFQTLLDAQRFQADLEDQYVAARGDTYLALVNLYKALGGGWQAPFAFGPIDEAAGVPAELMLDPQTTLPGPNAPGANPLAPDNPVPPGEPVPAPMPVPGPMLDPNPMNN</sequence>
<keyword evidence="2" id="KW-0564">Palmitate</keyword>
<comment type="caution">
    <text evidence="4">The sequence shown here is derived from an EMBL/GenBank/DDBJ whole genome shotgun (WGS) entry which is preliminary data.</text>
</comment>
<feature type="compositionally biased region" description="Low complexity" evidence="3">
    <location>
        <begin position="504"/>
        <end position="516"/>
    </location>
</feature>
<organism evidence="4 5">
    <name type="scientific">Blastopirellula retiformator</name>
    <dbReference type="NCBI Taxonomy" id="2527970"/>
    <lineage>
        <taxon>Bacteria</taxon>
        <taxon>Pseudomonadati</taxon>
        <taxon>Planctomycetota</taxon>
        <taxon>Planctomycetia</taxon>
        <taxon>Pirellulales</taxon>
        <taxon>Pirellulaceae</taxon>
        <taxon>Blastopirellula</taxon>
    </lineage>
</organism>
<comment type="subcellular location">
    <subcellularLocation>
        <location evidence="2">Cell membrane</location>
        <topology evidence="2">Lipid-anchor</topology>
    </subcellularLocation>
</comment>
<dbReference type="PANTHER" id="PTHR30203:SF31">
    <property type="entry name" value="RND EFFLUX SYSTEM, OUTER MEMBRANE LIPOPROTEIN, NODT"/>
    <property type="match status" value="1"/>
</dbReference>
<dbReference type="InterPro" id="IPR010131">
    <property type="entry name" value="MdtP/NodT-like"/>
</dbReference>
<reference evidence="4 5" key="1">
    <citation type="submission" date="2019-02" db="EMBL/GenBank/DDBJ databases">
        <title>Deep-cultivation of Planctomycetes and their phenomic and genomic characterization uncovers novel biology.</title>
        <authorList>
            <person name="Wiegand S."/>
            <person name="Jogler M."/>
            <person name="Boedeker C."/>
            <person name="Pinto D."/>
            <person name="Vollmers J."/>
            <person name="Rivas-Marin E."/>
            <person name="Kohn T."/>
            <person name="Peeters S.H."/>
            <person name="Heuer A."/>
            <person name="Rast P."/>
            <person name="Oberbeckmann S."/>
            <person name="Bunk B."/>
            <person name="Jeske O."/>
            <person name="Meyerdierks A."/>
            <person name="Storesund J.E."/>
            <person name="Kallscheuer N."/>
            <person name="Luecker S."/>
            <person name="Lage O.M."/>
            <person name="Pohl T."/>
            <person name="Merkel B.J."/>
            <person name="Hornburger P."/>
            <person name="Mueller R.-W."/>
            <person name="Bruemmer F."/>
            <person name="Labrenz M."/>
            <person name="Spormann A.M."/>
            <person name="Op Den Camp H."/>
            <person name="Overmann J."/>
            <person name="Amann R."/>
            <person name="Jetten M.S.M."/>
            <person name="Mascher T."/>
            <person name="Medema M.H."/>
            <person name="Devos D.P."/>
            <person name="Kaster A.-K."/>
            <person name="Ovreas L."/>
            <person name="Rohde M."/>
            <person name="Galperin M.Y."/>
            <person name="Jogler C."/>
        </authorList>
    </citation>
    <scope>NUCLEOTIDE SEQUENCE [LARGE SCALE GENOMIC DNA]</scope>
    <source>
        <strain evidence="4 5">Enr8</strain>
    </source>
</reference>
<dbReference type="Pfam" id="PF02321">
    <property type="entry name" value="OEP"/>
    <property type="match status" value="2"/>
</dbReference>
<dbReference type="Gene3D" id="1.20.1600.10">
    <property type="entry name" value="Outer membrane efflux proteins (OEP)"/>
    <property type="match status" value="1"/>
</dbReference>
<feature type="chain" id="PRO_5023159859" evidence="2">
    <location>
        <begin position="30"/>
        <end position="545"/>
    </location>
</feature>
<keyword evidence="2" id="KW-0449">Lipoprotein</keyword>
<name>A0A5C5UVL1_9BACT</name>
<feature type="compositionally biased region" description="Pro residues" evidence="3">
    <location>
        <begin position="517"/>
        <end position="539"/>
    </location>
</feature>
<keyword evidence="2" id="KW-0472">Membrane</keyword>
<dbReference type="Proteomes" id="UP000318878">
    <property type="component" value="Unassembled WGS sequence"/>
</dbReference>
<feature type="region of interest" description="Disordered" evidence="3">
    <location>
        <begin position="498"/>
        <end position="545"/>
    </location>
</feature>
<feature type="signal peptide" evidence="2">
    <location>
        <begin position="1"/>
        <end position="29"/>
    </location>
</feature>
<protein>
    <submittedName>
        <fullName evidence="4">Toluene efflux pump outer membrane protein TtgI</fullName>
    </submittedName>
</protein>
<comment type="similarity">
    <text evidence="1 2">Belongs to the outer membrane factor (OMF) (TC 1.B.17) family.</text>
</comment>
<evidence type="ECO:0000256" key="1">
    <source>
        <dbReference type="ARBA" id="ARBA00007613"/>
    </source>
</evidence>
<dbReference type="NCBIfam" id="TIGR01845">
    <property type="entry name" value="outer_NodT"/>
    <property type="match status" value="1"/>
</dbReference>
<dbReference type="GO" id="GO:0015562">
    <property type="term" value="F:efflux transmembrane transporter activity"/>
    <property type="evidence" value="ECO:0007669"/>
    <property type="project" value="InterPro"/>
</dbReference>
<evidence type="ECO:0000313" key="5">
    <source>
        <dbReference type="Proteomes" id="UP000318878"/>
    </source>
</evidence>
<evidence type="ECO:0000256" key="3">
    <source>
        <dbReference type="SAM" id="MobiDB-lite"/>
    </source>
</evidence>
<evidence type="ECO:0000313" key="4">
    <source>
        <dbReference type="EMBL" id="TWT29643.1"/>
    </source>
</evidence>
<keyword evidence="2" id="KW-1134">Transmembrane beta strand</keyword>
<dbReference type="Gene3D" id="2.20.200.10">
    <property type="entry name" value="Outer membrane efflux proteins (OEP)"/>
    <property type="match status" value="1"/>
</dbReference>
<evidence type="ECO:0000256" key="2">
    <source>
        <dbReference type="RuleBase" id="RU362097"/>
    </source>
</evidence>
<dbReference type="EMBL" id="SJPF01000007">
    <property type="protein sequence ID" value="TWT29643.1"/>
    <property type="molecule type" value="Genomic_DNA"/>
</dbReference>
<dbReference type="InterPro" id="IPR003423">
    <property type="entry name" value="OMP_efflux"/>
</dbReference>
<dbReference type="GO" id="GO:0005886">
    <property type="term" value="C:plasma membrane"/>
    <property type="evidence" value="ECO:0007669"/>
    <property type="project" value="UniProtKB-SubCell"/>
</dbReference>
<keyword evidence="2" id="KW-0812">Transmembrane</keyword>
<keyword evidence="2" id="KW-0732">Signal</keyword>
<dbReference type="AlphaFoldDB" id="A0A5C5UVL1"/>
<gene>
    <name evidence="4" type="primary">ttgI</name>
    <name evidence="4" type="ORF">Enr8_48310</name>
</gene>